<dbReference type="Gene3D" id="3.30.70.1280">
    <property type="entry name" value="SP0830-like domains"/>
    <property type="match status" value="1"/>
</dbReference>
<dbReference type="EMBL" id="JBBYHV010000001">
    <property type="protein sequence ID" value="MEL1249512.1"/>
    <property type="molecule type" value="Genomic_DNA"/>
</dbReference>
<accession>A0ABU9IAR1</accession>
<proteinExistence type="predicted"/>
<dbReference type="InterPro" id="IPR012545">
    <property type="entry name" value="DUF1697"/>
</dbReference>
<dbReference type="PANTHER" id="PTHR36439:SF1">
    <property type="entry name" value="DUF1697 DOMAIN-CONTAINING PROTEIN"/>
    <property type="match status" value="1"/>
</dbReference>
<dbReference type="RefSeq" id="WP_341672046.1">
    <property type="nucleotide sequence ID" value="NZ_JBBYHV010000001.1"/>
</dbReference>
<gene>
    <name evidence="1" type="ORF">AAEO60_02380</name>
</gene>
<dbReference type="PANTHER" id="PTHR36439">
    <property type="entry name" value="BLL4334 PROTEIN"/>
    <property type="match status" value="1"/>
</dbReference>
<sequence>MTAWVALLRAVNVGGTGKIEMARLREALGKTGLEQVRTYIASGNVVFAGPDDVEGVRKVLTDAITGEFGGCPEIILRTGEDMARVLARNPFPDAAGNQVIVVFVDGPIEVGELRHQKDEQVVAGESEVFVHYPSGQGQSKLVVPAAKHGTGRNINTVAKLAAMAAEIA</sequence>
<dbReference type="SUPFAM" id="SSF160379">
    <property type="entry name" value="SP0830-like"/>
    <property type="match status" value="1"/>
</dbReference>
<keyword evidence="2" id="KW-1185">Reference proteome</keyword>
<evidence type="ECO:0000313" key="1">
    <source>
        <dbReference type="EMBL" id="MEL1249512.1"/>
    </source>
</evidence>
<reference evidence="1 2" key="1">
    <citation type="submission" date="2024-04" db="EMBL/GenBank/DDBJ databases">
        <title>Aurantiacibacter sp. DGU6 16S ribosomal RNA gene Genome sequencing and assembly.</title>
        <authorList>
            <person name="Park S."/>
        </authorList>
    </citation>
    <scope>NUCLEOTIDE SEQUENCE [LARGE SCALE GENOMIC DNA]</scope>
    <source>
        <strain evidence="1 2">DGU6</strain>
    </source>
</reference>
<protein>
    <submittedName>
        <fullName evidence="1">DUF1697 domain-containing protein</fullName>
    </submittedName>
</protein>
<organism evidence="1 2">
    <name type="scientific">Aurantiacibacter gilvus</name>
    <dbReference type="NCBI Taxonomy" id="3139141"/>
    <lineage>
        <taxon>Bacteria</taxon>
        <taxon>Pseudomonadati</taxon>
        <taxon>Pseudomonadota</taxon>
        <taxon>Alphaproteobacteria</taxon>
        <taxon>Sphingomonadales</taxon>
        <taxon>Erythrobacteraceae</taxon>
        <taxon>Aurantiacibacter</taxon>
    </lineage>
</organism>
<dbReference type="PIRSF" id="PIRSF008502">
    <property type="entry name" value="UCP008502"/>
    <property type="match status" value="1"/>
</dbReference>
<dbReference type="Pfam" id="PF08002">
    <property type="entry name" value="DUF1697"/>
    <property type="match status" value="1"/>
</dbReference>
<comment type="caution">
    <text evidence="1">The sequence shown here is derived from an EMBL/GenBank/DDBJ whole genome shotgun (WGS) entry which is preliminary data.</text>
</comment>
<name>A0ABU9IAR1_9SPHN</name>
<evidence type="ECO:0000313" key="2">
    <source>
        <dbReference type="Proteomes" id="UP001497045"/>
    </source>
</evidence>
<dbReference type="Proteomes" id="UP001497045">
    <property type="component" value="Unassembled WGS sequence"/>
</dbReference>